<feature type="domain" description="Beta-lactamase-related" evidence="1">
    <location>
        <begin position="13"/>
        <end position="366"/>
    </location>
</feature>
<dbReference type="Pfam" id="PF00144">
    <property type="entry name" value="Beta-lactamase"/>
    <property type="match status" value="1"/>
</dbReference>
<proteinExistence type="predicted"/>
<dbReference type="RefSeq" id="WP_170013882.1">
    <property type="nucleotide sequence ID" value="NZ_JABCRE010000003.1"/>
</dbReference>
<dbReference type="InterPro" id="IPR012338">
    <property type="entry name" value="Beta-lactam/transpept-like"/>
</dbReference>
<keyword evidence="3" id="KW-1185">Reference proteome</keyword>
<dbReference type="PANTHER" id="PTHR43283:SF3">
    <property type="entry name" value="BETA-LACTAMASE FAMILY PROTEIN (AFU_ORTHOLOGUE AFUA_5G07500)"/>
    <property type="match status" value="1"/>
</dbReference>
<evidence type="ECO:0000259" key="1">
    <source>
        <dbReference type="Pfam" id="PF00144"/>
    </source>
</evidence>
<evidence type="ECO:0000313" key="2">
    <source>
        <dbReference type="EMBL" id="NMW32915.1"/>
    </source>
</evidence>
<dbReference type="AlphaFoldDB" id="A0A848QS42"/>
<dbReference type="PANTHER" id="PTHR43283">
    <property type="entry name" value="BETA-LACTAMASE-RELATED"/>
    <property type="match status" value="1"/>
</dbReference>
<dbReference type="InterPro" id="IPR001466">
    <property type="entry name" value="Beta-lactam-related"/>
</dbReference>
<gene>
    <name evidence="2" type="ORF">HKD42_12665</name>
</gene>
<dbReference type="Proteomes" id="UP000561181">
    <property type="component" value="Unassembled WGS sequence"/>
</dbReference>
<accession>A0A848QS42</accession>
<reference evidence="2 3" key="1">
    <citation type="submission" date="2020-04" db="EMBL/GenBank/DDBJ databases">
        <authorList>
            <person name="Liu A."/>
        </authorList>
    </citation>
    <scope>NUCLEOTIDE SEQUENCE [LARGE SCALE GENOMIC DNA]</scope>
    <source>
        <strain evidence="2 3">RZ02</strain>
    </source>
</reference>
<dbReference type="SUPFAM" id="SSF56601">
    <property type="entry name" value="beta-lactamase/transpeptidase-like"/>
    <property type="match status" value="1"/>
</dbReference>
<dbReference type="Gene3D" id="3.40.710.10">
    <property type="entry name" value="DD-peptidase/beta-lactamase superfamily"/>
    <property type="match status" value="1"/>
</dbReference>
<protein>
    <submittedName>
        <fullName evidence="2">Beta-lactamase family protein</fullName>
    </submittedName>
</protein>
<dbReference type="EMBL" id="JABCRE010000003">
    <property type="protein sequence ID" value="NMW32915.1"/>
    <property type="molecule type" value="Genomic_DNA"/>
</dbReference>
<organism evidence="2 3">
    <name type="scientific">Pontixanthobacter rizhaonensis</name>
    <dbReference type="NCBI Taxonomy" id="2730337"/>
    <lineage>
        <taxon>Bacteria</taxon>
        <taxon>Pseudomonadati</taxon>
        <taxon>Pseudomonadota</taxon>
        <taxon>Alphaproteobacteria</taxon>
        <taxon>Sphingomonadales</taxon>
        <taxon>Erythrobacteraceae</taxon>
        <taxon>Pontixanthobacter</taxon>
    </lineage>
</organism>
<name>A0A848QS42_9SPHN</name>
<sequence>MSTETALAHAISTAGLPGASAMIVDRDGIRFSGAWGQADAGTGAPMALDTVCQIASMTKALVSVAAMQLVEQGKLTLDGPIGDVLPELADAQVLDGFGEDGQPQLRPANRSITLRHLLTHTAGLGYFFVQPQVLQYFGAVGMPAPGSKASITMPLMFDPGEQWEYGVATDWAGLAVEAASGMTLGDYLQANIFEPLGMTDTAFRPELSDNMAKVHVRGEAGELEATPMNLGGGEFQSGGGGLSSTAPDYAKFLQMVLRQGELGGNRVLSAESIAEMSRNQIGDLRAGYMGSAMPDLAQPFDTFPDQHTGWGLGFLINPEPIEGGRSAGSLAWAGIFNSYYWIDPAAGVAGVFISQLSPFGDPGALAAFKELETMAYA</sequence>
<comment type="caution">
    <text evidence="2">The sequence shown here is derived from an EMBL/GenBank/DDBJ whole genome shotgun (WGS) entry which is preliminary data.</text>
</comment>
<evidence type="ECO:0000313" key="3">
    <source>
        <dbReference type="Proteomes" id="UP000561181"/>
    </source>
</evidence>
<dbReference type="InterPro" id="IPR050789">
    <property type="entry name" value="Diverse_Enzym_Activities"/>
</dbReference>